<dbReference type="EnsemblMetazoa" id="PPA43337.1">
    <property type="protein sequence ID" value="PPA43337.1"/>
    <property type="gene ID" value="WBGene00281706"/>
</dbReference>
<sequence length="112" mass="12310">MPFRSFTYLMGQTECLMGTPAASATTARSGHAPKRLISIERREDTVGMRAITRCYEKRLASVSLSSTLPSFLSMWDSGYPVVRALPRSSHFTEGRIVPPSTTLIVNDGKENG</sequence>
<reference evidence="1" key="2">
    <citation type="submission" date="2022-06" db="UniProtKB">
        <authorList>
            <consortium name="EnsemblMetazoa"/>
        </authorList>
    </citation>
    <scope>IDENTIFICATION</scope>
    <source>
        <strain evidence="1">PS312</strain>
    </source>
</reference>
<gene>
    <name evidence="1" type="primary">WBGene00281706</name>
</gene>
<keyword evidence="2" id="KW-1185">Reference proteome</keyword>
<proteinExistence type="predicted"/>
<accession>A0A8R1YZN4</accession>
<name>A0A2A6BUK8_PRIPA</name>
<evidence type="ECO:0000313" key="2">
    <source>
        <dbReference type="Proteomes" id="UP000005239"/>
    </source>
</evidence>
<dbReference type="AlphaFoldDB" id="A0A2A6BUK8"/>
<reference evidence="2" key="1">
    <citation type="journal article" date="2008" name="Nat. Genet.">
        <title>The Pristionchus pacificus genome provides a unique perspective on nematode lifestyle and parasitism.</title>
        <authorList>
            <person name="Dieterich C."/>
            <person name="Clifton S.W."/>
            <person name="Schuster L.N."/>
            <person name="Chinwalla A."/>
            <person name="Delehaunty K."/>
            <person name="Dinkelacker I."/>
            <person name="Fulton L."/>
            <person name="Fulton R."/>
            <person name="Godfrey J."/>
            <person name="Minx P."/>
            <person name="Mitreva M."/>
            <person name="Roeseler W."/>
            <person name="Tian H."/>
            <person name="Witte H."/>
            <person name="Yang S.P."/>
            <person name="Wilson R.K."/>
            <person name="Sommer R.J."/>
        </authorList>
    </citation>
    <scope>NUCLEOTIDE SEQUENCE [LARGE SCALE GENOMIC DNA]</scope>
    <source>
        <strain evidence="2">PS312</strain>
    </source>
</reference>
<organism evidence="1 2">
    <name type="scientific">Pristionchus pacificus</name>
    <name type="common">Parasitic nematode worm</name>
    <dbReference type="NCBI Taxonomy" id="54126"/>
    <lineage>
        <taxon>Eukaryota</taxon>
        <taxon>Metazoa</taxon>
        <taxon>Ecdysozoa</taxon>
        <taxon>Nematoda</taxon>
        <taxon>Chromadorea</taxon>
        <taxon>Rhabditida</taxon>
        <taxon>Rhabditina</taxon>
        <taxon>Diplogasteromorpha</taxon>
        <taxon>Diplogasteroidea</taxon>
        <taxon>Neodiplogasteridae</taxon>
        <taxon>Pristionchus</taxon>
    </lineage>
</organism>
<dbReference type="Proteomes" id="UP000005239">
    <property type="component" value="Unassembled WGS sequence"/>
</dbReference>
<accession>A0A2A6BUK8</accession>
<evidence type="ECO:0000313" key="1">
    <source>
        <dbReference type="EnsemblMetazoa" id="PPA43337.1"/>
    </source>
</evidence>
<protein>
    <submittedName>
        <fullName evidence="1">Uncharacterized protein</fullName>
    </submittedName>
</protein>